<dbReference type="EMBL" id="CP021255">
    <property type="protein sequence ID" value="AVD71553.1"/>
    <property type="molecule type" value="Genomic_DNA"/>
</dbReference>
<dbReference type="Proteomes" id="UP000239867">
    <property type="component" value="Chromosome"/>
</dbReference>
<evidence type="ECO:0000256" key="1">
    <source>
        <dbReference type="SAM" id="Phobius"/>
    </source>
</evidence>
<keyword evidence="1" id="KW-0472">Membrane</keyword>
<gene>
    <name evidence="2" type="ORF">CAY53_08810</name>
</gene>
<protein>
    <submittedName>
        <fullName evidence="2">Uncharacterized protein</fullName>
    </submittedName>
</protein>
<keyword evidence="3" id="KW-1185">Reference proteome</keyword>
<reference evidence="2" key="2">
    <citation type="journal article" date="2018" name="MBio">
        <title>Insights into the evolution of host association through the isolation and characterization of a novel human periodontal pathobiont, Desulfobulbus oralis.</title>
        <authorList>
            <person name="Cross K.L."/>
            <person name="Chirania P."/>
            <person name="Xiong W."/>
            <person name="Beall C.J."/>
            <person name="Elkins J.G."/>
            <person name="Giannone R.J."/>
            <person name="Griffen A.L."/>
            <person name="Guss A.M."/>
            <person name="Hettich R.L."/>
            <person name="Joshi S.S."/>
            <person name="Mokrzan E.M."/>
            <person name="Martin R.K."/>
            <person name="Zhulin I.B."/>
            <person name="Leys E.J."/>
            <person name="Podar M."/>
        </authorList>
    </citation>
    <scope>NUCLEOTIDE SEQUENCE [LARGE SCALE GENOMIC DNA]</scope>
    <source>
        <strain evidence="2">ORNL</strain>
    </source>
</reference>
<proteinExistence type="predicted"/>
<name>A0A2L1GPE3_9BACT</name>
<organism evidence="2 3">
    <name type="scientific">Desulfobulbus oralis</name>
    <dbReference type="NCBI Taxonomy" id="1986146"/>
    <lineage>
        <taxon>Bacteria</taxon>
        <taxon>Pseudomonadati</taxon>
        <taxon>Thermodesulfobacteriota</taxon>
        <taxon>Desulfobulbia</taxon>
        <taxon>Desulfobulbales</taxon>
        <taxon>Desulfobulbaceae</taxon>
        <taxon>Desulfobulbus</taxon>
    </lineage>
</organism>
<dbReference type="KEGG" id="deo:CAY53_08810"/>
<feature type="transmembrane region" description="Helical" evidence="1">
    <location>
        <begin position="84"/>
        <end position="107"/>
    </location>
</feature>
<dbReference type="AlphaFoldDB" id="A0A2L1GPE3"/>
<evidence type="ECO:0000313" key="2">
    <source>
        <dbReference type="EMBL" id="AVD71553.1"/>
    </source>
</evidence>
<accession>A0A2L1GPE3</accession>
<sequence>MSALQIKQTRQQPASPLPLLWSPLATVALSFLFTPVFGAAVQMLNWRALHEVGHARSSFWWCMAGCVILLLNPGLALIQTDTRVLDSCTATLMLLYMTGWLFLSAGTQIRYVRRHFPQGYGHRSWKRILPLTLAACAFYLLMSLTLTWMGQVLLQS</sequence>
<reference evidence="2" key="1">
    <citation type="submission" date="2017-05" db="EMBL/GenBank/DDBJ databases">
        <authorList>
            <person name="Song R."/>
            <person name="Chenine A.L."/>
            <person name="Ruprecht R.M."/>
        </authorList>
    </citation>
    <scope>NUCLEOTIDE SEQUENCE</scope>
    <source>
        <strain evidence="2">ORNL</strain>
    </source>
</reference>
<keyword evidence="1" id="KW-1133">Transmembrane helix</keyword>
<evidence type="ECO:0000313" key="3">
    <source>
        <dbReference type="Proteomes" id="UP000239867"/>
    </source>
</evidence>
<feature type="transmembrane region" description="Helical" evidence="1">
    <location>
        <begin position="128"/>
        <end position="149"/>
    </location>
</feature>
<feature type="transmembrane region" description="Helical" evidence="1">
    <location>
        <begin position="58"/>
        <end position="78"/>
    </location>
</feature>
<feature type="transmembrane region" description="Helical" evidence="1">
    <location>
        <begin position="20"/>
        <end position="46"/>
    </location>
</feature>
<keyword evidence="1" id="KW-0812">Transmembrane</keyword>